<feature type="transmembrane region" description="Helical" evidence="2">
    <location>
        <begin position="882"/>
        <end position="901"/>
    </location>
</feature>
<dbReference type="GO" id="GO:0042910">
    <property type="term" value="F:xenobiotic transmembrane transporter activity"/>
    <property type="evidence" value="ECO:0007669"/>
    <property type="project" value="TreeGrafter"/>
</dbReference>
<accession>F9UFP3</accession>
<dbReference type="AlphaFoldDB" id="F9UFP3"/>
<feature type="region of interest" description="Disordered" evidence="1">
    <location>
        <begin position="1045"/>
        <end position="1067"/>
    </location>
</feature>
<dbReference type="Gene3D" id="3.30.70.1440">
    <property type="entry name" value="Multidrug efflux transporter AcrB pore domain"/>
    <property type="match status" value="1"/>
</dbReference>
<dbReference type="RefSeq" id="WP_007194618.1">
    <property type="nucleotide sequence ID" value="NZ_AFWV01000013.1"/>
</dbReference>
<dbReference type="InterPro" id="IPR027463">
    <property type="entry name" value="AcrB_DN_DC_subdom"/>
</dbReference>
<feature type="transmembrane region" description="Helical" evidence="2">
    <location>
        <begin position="980"/>
        <end position="1001"/>
    </location>
</feature>
<evidence type="ECO:0000313" key="4">
    <source>
        <dbReference type="Proteomes" id="UP000005459"/>
    </source>
</evidence>
<dbReference type="PANTHER" id="PTHR32063">
    <property type="match status" value="1"/>
</dbReference>
<keyword evidence="2" id="KW-0812">Transmembrane</keyword>
<feature type="transmembrane region" description="Helical" evidence="2">
    <location>
        <begin position="532"/>
        <end position="560"/>
    </location>
</feature>
<dbReference type="Gene3D" id="3.30.70.1430">
    <property type="entry name" value="Multidrug efflux transporter AcrB pore domain"/>
    <property type="match status" value="2"/>
</dbReference>
<dbReference type="PANTHER" id="PTHR32063:SF24">
    <property type="entry name" value="CATION EFFLUX SYSTEM (ACRB_ACRD_ACRF FAMILY)"/>
    <property type="match status" value="1"/>
</dbReference>
<name>F9UFP3_9GAMM</name>
<keyword evidence="2" id="KW-1133">Transmembrane helix</keyword>
<dbReference type="InterPro" id="IPR001036">
    <property type="entry name" value="Acrflvin-R"/>
</dbReference>
<reference evidence="3 4" key="1">
    <citation type="submission" date="2011-06" db="EMBL/GenBank/DDBJ databases">
        <title>The draft genome of Thiocapsa marina 5811.</title>
        <authorList>
            <consortium name="US DOE Joint Genome Institute (JGI-PGF)"/>
            <person name="Lucas S."/>
            <person name="Han J."/>
            <person name="Cheng J.-F."/>
            <person name="Goodwin L."/>
            <person name="Pitluck S."/>
            <person name="Peters L."/>
            <person name="Land M.L."/>
            <person name="Hauser L."/>
            <person name="Vogl K."/>
            <person name="Liu Z."/>
            <person name="Imhoff J."/>
            <person name="Thiel V."/>
            <person name="Frigaard N.-U."/>
            <person name="Bryant D."/>
            <person name="Woyke T.J."/>
        </authorList>
    </citation>
    <scope>NUCLEOTIDE SEQUENCE [LARGE SCALE GENOMIC DNA]</scope>
    <source>
        <strain evidence="3 4">5811</strain>
    </source>
</reference>
<feature type="transmembrane region" description="Helical" evidence="2">
    <location>
        <begin position="388"/>
        <end position="412"/>
    </location>
</feature>
<dbReference type="Proteomes" id="UP000005459">
    <property type="component" value="Unassembled WGS sequence"/>
</dbReference>
<dbReference type="Gene3D" id="1.20.1640.10">
    <property type="entry name" value="Multidrug efflux transporter AcrB transmembrane domain"/>
    <property type="match status" value="2"/>
</dbReference>
<feature type="transmembrane region" description="Helical" evidence="2">
    <location>
        <begin position="934"/>
        <end position="959"/>
    </location>
</feature>
<feature type="transmembrane region" description="Helical" evidence="2">
    <location>
        <begin position="467"/>
        <end position="488"/>
    </location>
</feature>
<feature type="transmembrane region" description="Helical" evidence="2">
    <location>
        <begin position="336"/>
        <end position="355"/>
    </location>
</feature>
<evidence type="ECO:0000313" key="3">
    <source>
        <dbReference type="EMBL" id="EGV16917.1"/>
    </source>
</evidence>
<dbReference type="SUPFAM" id="SSF82714">
    <property type="entry name" value="Multidrug efflux transporter AcrB TolC docking domain, DN and DC subdomains"/>
    <property type="match status" value="2"/>
</dbReference>
<dbReference type="SUPFAM" id="SSF82693">
    <property type="entry name" value="Multidrug efflux transporter AcrB pore domain, PN1, PN2, PC1 and PC2 subdomains"/>
    <property type="match status" value="2"/>
</dbReference>
<dbReference type="eggNOG" id="COG0841">
    <property type="taxonomic scope" value="Bacteria"/>
</dbReference>
<feature type="compositionally biased region" description="Basic and acidic residues" evidence="1">
    <location>
        <begin position="1045"/>
        <end position="1061"/>
    </location>
</feature>
<feature type="transmembrane region" description="Helical" evidence="2">
    <location>
        <begin position="432"/>
        <end position="455"/>
    </location>
</feature>
<keyword evidence="2" id="KW-0472">Membrane</keyword>
<feature type="transmembrane region" description="Helical" evidence="2">
    <location>
        <begin position="908"/>
        <end position="928"/>
    </location>
</feature>
<feature type="transmembrane region" description="Helical" evidence="2">
    <location>
        <begin position="362"/>
        <end position="382"/>
    </location>
</feature>
<gene>
    <name evidence="3" type="ORF">ThimaDRAFT_3746</name>
</gene>
<protein>
    <submittedName>
        <fullName evidence="3">Acriflavin resistance protein</fullName>
    </submittedName>
</protein>
<keyword evidence="4" id="KW-1185">Reference proteome</keyword>
<dbReference type="Pfam" id="PF00873">
    <property type="entry name" value="ACR_tran"/>
    <property type="match status" value="1"/>
</dbReference>
<sequence length="1067" mass="117493">MRAVVGFTLRQRVLFNLLFVLMIVAGVFALDALPTERYPEVNFGKVVITTVYPGASPRDVEALVTREIELALDGLEHVEFIRANSVRERSTLVVKFRDDTDYGALYDELRFRVLSILERLPEGVDPPRFDLIRTSFWLPVVAVNLVGDRSNRALSLIAKELQIRTAQIPGVTEVKLDGEQRREFHIFLDPWKLKSHGVSLDQVAAALQDANVTLPAGDFNDGTGEYVVRVDERFRTRDQVVATVVRRDADGSFVTVDDLISDAGLGYRTPSVVTSADGKDGVALRLLKAEDGNAMEIYAAAEAILEEVAPLLEQEGIEVVLTLDSTTYIKESIQTLGWNMIVGVLLVSLILWYFMGIRNAGLVTVGIPFSFMVTAVMMQLTGNSLNEFTLFSFVLVSGIIVDDAIVVVENIYRHVQDGEPIEQAIVEGTAEVAWPVISATATTVAAFLPMLIMTGSTGEFFALIPKAVSFAIVASLFECLLILPLHYLDFGPRPKANATGSGAVQGERENRLMRLLRDMTERLIRVTMGFRVLSLSVVLVAFLTALAVLGVSIAGIAPLVRIQFFPDDYSTYYAFVEGAPETPIEQTHERVKAVARFIMADGPGYARSAAGFAGFTVSEDYEDELGRHLGTVMVALPSKADQAFDDPLDHLDRMRERLIEQFAEPGVRIRVRAEKDGPPTGKDVNIQIAGSSETAVRGMSADLLQRLRDHPEFGPDLIDLQDDRGIPSRVFRLAVDESRARELDLTAGDAARMAASVLDGRYIGKYRLSDEEVDLKLRVDPAYLDAPEAALDIPVLEHPSGPVLLRDIVQPIAEVQPGELKRYQRQRSLTVTANIRSGAPISSAQVTAWVRAQFPELRTLYPGATLIFGGEFEETQRSFDSLAQAFGLAVLLIYLILATQFKSYTQPLIILSAVMFSIIGIVFGKVVTQSLFTINSFIAVVGVTGVVVNDSLVLLAFVNQRYRDGLDRHAAIREGVRLRLRPIVLTTLTTTLGLMPMALGIPSYSVIWGSMASTFVTGLATATFLTLFIVPVAWDLLTEWEEKRDAKRAARSKNRGDRSELNHPSNR</sequence>
<dbReference type="PATRIC" id="fig|768671.3.peg.3953"/>
<dbReference type="STRING" id="768671.ThimaDRAFT_3746"/>
<dbReference type="Gene3D" id="3.30.70.1320">
    <property type="entry name" value="Multidrug efflux transporter AcrB pore domain like"/>
    <property type="match status" value="1"/>
</dbReference>
<dbReference type="SUPFAM" id="SSF82866">
    <property type="entry name" value="Multidrug efflux transporter AcrB transmembrane domain"/>
    <property type="match status" value="2"/>
</dbReference>
<dbReference type="PRINTS" id="PR00702">
    <property type="entry name" value="ACRIFLAVINRP"/>
</dbReference>
<dbReference type="Gene3D" id="3.30.2090.10">
    <property type="entry name" value="Multidrug efflux transporter AcrB TolC docking domain, DN and DC subdomains"/>
    <property type="match status" value="2"/>
</dbReference>
<feature type="transmembrane region" description="Helical" evidence="2">
    <location>
        <begin position="1007"/>
        <end position="1034"/>
    </location>
</feature>
<proteinExistence type="predicted"/>
<dbReference type="GO" id="GO:0005886">
    <property type="term" value="C:plasma membrane"/>
    <property type="evidence" value="ECO:0007669"/>
    <property type="project" value="TreeGrafter"/>
</dbReference>
<evidence type="ECO:0000256" key="2">
    <source>
        <dbReference type="SAM" id="Phobius"/>
    </source>
</evidence>
<organism evidence="3 4">
    <name type="scientific">Thiocapsa marina 5811</name>
    <dbReference type="NCBI Taxonomy" id="768671"/>
    <lineage>
        <taxon>Bacteria</taxon>
        <taxon>Pseudomonadati</taxon>
        <taxon>Pseudomonadota</taxon>
        <taxon>Gammaproteobacteria</taxon>
        <taxon>Chromatiales</taxon>
        <taxon>Chromatiaceae</taxon>
        <taxon>Thiocapsa</taxon>
    </lineage>
</organism>
<evidence type="ECO:0000256" key="1">
    <source>
        <dbReference type="SAM" id="MobiDB-lite"/>
    </source>
</evidence>
<dbReference type="OrthoDB" id="5287122at2"/>
<dbReference type="EMBL" id="AFWV01000013">
    <property type="protein sequence ID" value="EGV16917.1"/>
    <property type="molecule type" value="Genomic_DNA"/>
</dbReference>